<dbReference type="PANTHER" id="PTHR48051:SF1">
    <property type="entry name" value="RAS SUPPRESSOR PROTEIN 1"/>
    <property type="match status" value="1"/>
</dbReference>
<name>A0AAD9QZ49_ACRCE</name>
<keyword evidence="6" id="KW-1185">Reference proteome</keyword>
<dbReference type="InterPro" id="IPR032675">
    <property type="entry name" value="LRR_dom_sf"/>
</dbReference>
<sequence>MSKAVRKIVEESREKGYTEIDLGDKGLSNIADIPGLTQLRNLVRLTLSHNRLTTLPESIGGLESLEYLNVFHNHIEELPMALGNLKKLRYFNAAVNRLSSLPRGLGTASGLEILDLTYNNLQKGSLPGNFSQLRALYLGDNDFETLPDDIGEFRNLQVLVLRDNELIALPKTLGNLTRLRELHLQNNRLTVLPPEMEDQIVLGPSHVFEYIKTDAYKSVYERHVESAAVPPPKREKEKNAKRSRRK</sequence>
<dbReference type="PANTHER" id="PTHR48051">
    <property type="match status" value="1"/>
</dbReference>
<evidence type="ECO:0000256" key="3">
    <source>
        <dbReference type="SAM" id="MobiDB-lite"/>
    </source>
</evidence>
<keyword evidence="2" id="KW-0677">Repeat</keyword>
<dbReference type="PROSITE" id="PS51450">
    <property type="entry name" value="LRR"/>
    <property type="match status" value="3"/>
</dbReference>
<proteinExistence type="predicted"/>
<dbReference type="SUPFAM" id="SSF52058">
    <property type="entry name" value="L domain-like"/>
    <property type="match status" value="1"/>
</dbReference>
<dbReference type="Gene3D" id="3.80.10.10">
    <property type="entry name" value="Ribonuclease Inhibitor"/>
    <property type="match status" value="2"/>
</dbReference>
<organism evidence="5 6">
    <name type="scientific">Acropora cervicornis</name>
    <name type="common">Staghorn coral</name>
    <dbReference type="NCBI Taxonomy" id="6130"/>
    <lineage>
        <taxon>Eukaryota</taxon>
        <taxon>Metazoa</taxon>
        <taxon>Cnidaria</taxon>
        <taxon>Anthozoa</taxon>
        <taxon>Hexacorallia</taxon>
        <taxon>Scleractinia</taxon>
        <taxon>Astrocoeniina</taxon>
        <taxon>Acroporidae</taxon>
        <taxon>Acropora</taxon>
    </lineage>
</organism>
<evidence type="ECO:0000259" key="4">
    <source>
        <dbReference type="Pfam" id="PF23598"/>
    </source>
</evidence>
<protein>
    <submittedName>
        <fullName evidence="5">Ras suppressor protein 1</fullName>
    </submittedName>
</protein>
<feature type="domain" description="Disease resistance R13L4/SHOC-2-like LRR" evidence="4">
    <location>
        <begin position="30"/>
        <end position="117"/>
    </location>
</feature>
<gene>
    <name evidence="5" type="ORF">P5673_004868</name>
</gene>
<reference evidence="5" key="2">
    <citation type="journal article" date="2023" name="Science">
        <title>Genomic signatures of disease resistance in endangered staghorn corals.</title>
        <authorList>
            <person name="Vollmer S.V."/>
            <person name="Selwyn J.D."/>
            <person name="Despard B.A."/>
            <person name="Roesel C.L."/>
        </authorList>
    </citation>
    <scope>NUCLEOTIDE SEQUENCE</scope>
    <source>
        <strain evidence="5">K2</strain>
    </source>
</reference>
<keyword evidence="1" id="KW-0433">Leucine-rich repeat</keyword>
<accession>A0AAD9QZ49</accession>
<evidence type="ECO:0000256" key="2">
    <source>
        <dbReference type="ARBA" id="ARBA00022737"/>
    </source>
</evidence>
<dbReference type="Proteomes" id="UP001249851">
    <property type="component" value="Unassembled WGS sequence"/>
</dbReference>
<dbReference type="SMART" id="SM00364">
    <property type="entry name" value="LRR_BAC"/>
    <property type="match status" value="6"/>
</dbReference>
<reference evidence="5" key="1">
    <citation type="journal article" date="2023" name="G3 (Bethesda)">
        <title>Whole genome assembly and annotation of the endangered Caribbean coral Acropora cervicornis.</title>
        <authorList>
            <person name="Selwyn J.D."/>
            <person name="Vollmer S.V."/>
        </authorList>
    </citation>
    <scope>NUCLEOTIDE SEQUENCE</scope>
    <source>
        <strain evidence="5">K2</strain>
    </source>
</reference>
<dbReference type="EMBL" id="JARQWQ010000008">
    <property type="protein sequence ID" value="KAK2570116.1"/>
    <property type="molecule type" value="Genomic_DNA"/>
</dbReference>
<feature type="region of interest" description="Disordered" evidence="3">
    <location>
        <begin position="223"/>
        <end position="246"/>
    </location>
</feature>
<dbReference type="InterPro" id="IPR050216">
    <property type="entry name" value="LRR_domain-containing"/>
</dbReference>
<dbReference type="Pfam" id="PF23598">
    <property type="entry name" value="LRR_14"/>
    <property type="match status" value="1"/>
</dbReference>
<evidence type="ECO:0000313" key="5">
    <source>
        <dbReference type="EMBL" id="KAK2570116.1"/>
    </source>
</evidence>
<evidence type="ECO:0000313" key="6">
    <source>
        <dbReference type="Proteomes" id="UP001249851"/>
    </source>
</evidence>
<dbReference type="InterPro" id="IPR055414">
    <property type="entry name" value="LRR_R13L4/SHOC2-like"/>
</dbReference>
<dbReference type="InterPro" id="IPR003591">
    <property type="entry name" value="Leu-rich_rpt_typical-subtyp"/>
</dbReference>
<evidence type="ECO:0000256" key="1">
    <source>
        <dbReference type="ARBA" id="ARBA00022614"/>
    </source>
</evidence>
<dbReference type="InterPro" id="IPR001611">
    <property type="entry name" value="Leu-rich_rpt"/>
</dbReference>
<dbReference type="SMART" id="SM00369">
    <property type="entry name" value="LRR_TYP"/>
    <property type="match status" value="6"/>
</dbReference>
<comment type="caution">
    <text evidence="5">The sequence shown here is derived from an EMBL/GenBank/DDBJ whole genome shotgun (WGS) entry which is preliminary data.</text>
</comment>
<dbReference type="Pfam" id="PF13855">
    <property type="entry name" value="LRR_8"/>
    <property type="match status" value="1"/>
</dbReference>
<dbReference type="GO" id="GO:0005737">
    <property type="term" value="C:cytoplasm"/>
    <property type="evidence" value="ECO:0007669"/>
    <property type="project" value="TreeGrafter"/>
</dbReference>
<dbReference type="AlphaFoldDB" id="A0AAD9QZ49"/>